<comment type="caution">
    <text evidence="1">The sequence shown here is derived from an EMBL/GenBank/DDBJ whole genome shotgun (WGS) entry which is preliminary data.</text>
</comment>
<dbReference type="OMA" id="HLDWRGF"/>
<evidence type="ECO:0000313" key="2">
    <source>
        <dbReference type="Proteomes" id="UP000821853"/>
    </source>
</evidence>
<dbReference type="VEuPathDB" id="VectorBase:HLOH_056073"/>
<evidence type="ECO:0008006" key="3">
    <source>
        <dbReference type="Google" id="ProtNLM"/>
    </source>
</evidence>
<keyword evidence="2" id="KW-1185">Reference proteome</keyword>
<gene>
    <name evidence="1" type="ORF">HPB48_002335</name>
</gene>
<dbReference type="AlphaFoldDB" id="A0A9J6FPZ4"/>
<dbReference type="Proteomes" id="UP000821853">
    <property type="component" value="Unassembled WGS sequence"/>
</dbReference>
<proteinExistence type="predicted"/>
<organism evidence="1 2">
    <name type="scientific">Haemaphysalis longicornis</name>
    <name type="common">Bush tick</name>
    <dbReference type="NCBI Taxonomy" id="44386"/>
    <lineage>
        <taxon>Eukaryota</taxon>
        <taxon>Metazoa</taxon>
        <taxon>Ecdysozoa</taxon>
        <taxon>Arthropoda</taxon>
        <taxon>Chelicerata</taxon>
        <taxon>Arachnida</taxon>
        <taxon>Acari</taxon>
        <taxon>Parasitiformes</taxon>
        <taxon>Ixodida</taxon>
        <taxon>Ixodoidea</taxon>
        <taxon>Ixodidae</taxon>
        <taxon>Haemaphysalinae</taxon>
        <taxon>Haemaphysalis</taxon>
    </lineage>
</organism>
<dbReference type="EMBL" id="JABSTR010000003">
    <property type="protein sequence ID" value="KAH9365141.1"/>
    <property type="molecule type" value="Genomic_DNA"/>
</dbReference>
<accession>A0A9J6FPZ4</accession>
<protein>
    <recommendedName>
        <fullName evidence="3">Chitinase</fullName>
    </recommendedName>
</protein>
<dbReference type="OrthoDB" id="6497049at2759"/>
<reference evidence="1 2" key="1">
    <citation type="journal article" date="2020" name="Cell">
        <title>Large-Scale Comparative Analyses of Tick Genomes Elucidate Their Genetic Diversity and Vector Capacities.</title>
        <authorList>
            <consortium name="Tick Genome and Microbiome Consortium (TIGMIC)"/>
            <person name="Jia N."/>
            <person name="Wang J."/>
            <person name="Shi W."/>
            <person name="Du L."/>
            <person name="Sun Y."/>
            <person name="Zhan W."/>
            <person name="Jiang J.F."/>
            <person name="Wang Q."/>
            <person name="Zhang B."/>
            <person name="Ji P."/>
            <person name="Bell-Sakyi L."/>
            <person name="Cui X.M."/>
            <person name="Yuan T.T."/>
            <person name="Jiang B.G."/>
            <person name="Yang W.F."/>
            <person name="Lam T.T."/>
            <person name="Chang Q.C."/>
            <person name="Ding S.J."/>
            <person name="Wang X.J."/>
            <person name="Zhu J.G."/>
            <person name="Ruan X.D."/>
            <person name="Zhao L."/>
            <person name="Wei J.T."/>
            <person name="Ye R.Z."/>
            <person name="Que T.C."/>
            <person name="Du C.H."/>
            <person name="Zhou Y.H."/>
            <person name="Cheng J.X."/>
            <person name="Dai P.F."/>
            <person name="Guo W.B."/>
            <person name="Han X.H."/>
            <person name="Huang E.J."/>
            <person name="Li L.F."/>
            <person name="Wei W."/>
            <person name="Gao Y.C."/>
            <person name="Liu J.Z."/>
            <person name="Shao H.Z."/>
            <person name="Wang X."/>
            <person name="Wang C.C."/>
            <person name="Yang T.C."/>
            <person name="Huo Q.B."/>
            <person name="Li W."/>
            <person name="Chen H.Y."/>
            <person name="Chen S.E."/>
            <person name="Zhou L.G."/>
            <person name="Ni X.B."/>
            <person name="Tian J.H."/>
            <person name="Sheng Y."/>
            <person name="Liu T."/>
            <person name="Pan Y.S."/>
            <person name="Xia L.Y."/>
            <person name="Li J."/>
            <person name="Zhao F."/>
            <person name="Cao W.C."/>
        </authorList>
    </citation>
    <scope>NUCLEOTIDE SEQUENCE [LARGE SCALE GENOMIC DNA]</scope>
    <source>
        <strain evidence="1">HaeL-2018</strain>
    </source>
</reference>
<name>A0A9J6FPZ4_HAELO</name>
<evidence type="ECO:0000313" key="1">
    <source>
        <dbReference type="EMBL" id="KAH9365141.1"/>
    </source>
</evidence>
<sequence length="212" mass="23442">MLENGFSGVHLDWRGFDSPLCSHPGSETTLTTIVEHLRDLAELNRVQLTVALSASTPLAGALVDFYLLEGDRCGGLEDTRFDVLYRWLRQTEAVNVSICWPISAAVETFSKDAKSNRLSFTGLEQRSKVCNLQSSNKSSNECNVGQLPPEQGGRIFRYRATDEVALVAKKYANIWKGLDLRTNPMCVLYSDGDFDDPEGECGTPFPLLGALF</sequence>